<name>A0ABX1W744_9SPHI</name>
<organism evidence="1 2">
    <name type="scientific">Mucilaginibacter humi</name>
    <dbReference type="NCBI Taxonomy" id="2732510"/>
    <lineage>
        <taxon>Bacteria</taxon>
        <taxon>Pseudomonadati</taxon>
        <taxon>Bacteroidota</taxon>
        <taxon>Sphingobacteriia</taxon>
        <taxon>Sphingobacteriales</taxon>
        <taxon>Sphingobacteriaceae</taxon>
        <taxon>Mucilaginibacter</taxon>
    </lineage>
</organism>
<dbReference type="SUPFAM" id="SSF160574">
    <property type="entry name" value="BT0923-like"/>
    <property type="match status" value="1"/>
</dbReference>
<gene>
    <name evidence="1" type="ORF">HK413_08205</name>
</gene>
<accession>A0ABX1W744</accession>
<evidence type="ECO:0000313" key="2">
    <source>
        <dbReference type="Proteomes" id="UP000566071"/>
    </source>
</evidence>
<dbReference type="EMBL" id="JABFCR010000033">
    <property type="protein sequence ID" value="NNU34132.1"/>
    <property type="molecule type" value="Genomic_DNA"/>
</dbReference>
<evidence type="ECO:0000313" key="1">
    <source>
        <dbReference type="EMBL" id="NNU34132.1"/>
    </source>
</evidence>
<comment type="caution">
    <text evidence="1">The sequence shown here is derived from an EMBL/GenBank/DDBJ whole genome shotgun (WGS) entry which is preliminary data.</text>
</comment>
<protein>
    <recommendedName>
        <fullName evidence="3">Beta-lactamase-inhibitor-like PepSY-like domain-containing protein</fullName>
    </recommendedName>
</protein>
<keyword evidence="2" id="KW-1185">Reference proteome</keyword>
<evidence type="ECO:0008006" key="3">
    <source>
        <dbReference type="Google" id="ProtNLM"/>
    </source>
</evidence>
<dbReference type="Proteomes" id="UP000566071">
    <property type="component" value="Unassembled WGS sequence"/>
</dbReference>
<proteinExistence type="predicted"/>
<sequence>MFLVNCFGPRDKKDSIAFSALPAAIGTYLTANYSGYTLAKSIQVTDATKAVINYIVVINYNGSPVGLKFTPAGVFVNVLEQRAGDDIKGGRPFHPGGPFGNRNGQHPDTVALSAIPTVVSGFFSTTYPTDTLLHAAVTPDNTYILISKNKTLFATAITAAGKLVKRVQIDALPAKHTAVLQAALPVAIGTYLTATYPGYVFDKAFSANNKSGVLEYTVFITSNNTKYALRFDAAGVFVKALPIR</sequence>
<reference evidence="1 2" key="1">
    <citation type="submission" date="2020-05" db="EMBL/GenBank/DDBJ databases">
        <authorList>
            <person name="Khan S.A."/>
            <person name="Jeon C.O."/>
            <person name="Chun B.H."/>
        </authorList>
    </citation>
    <scope>NUCLEOTIDE SEQUENCE [LARGE SCALE GENOMIC DNA]</scope>
    <source>
        <strain evidence="1 2">S1162</strain>
    </source>
</reference>